<protein>
    <submittedName>
        <fullName evidence="2">Uncharacterized protein</fullName>
    </submittedName>
</protein>
<accession>A0A5J9WTS4</accession>
<keyword evidence="3" id="KW-1185">Reference proteome</keyword>
<dbReference type="EMBL" id="RWGY01000002">
    <property type="protein sequence ID" value="TVU50654.1"/>
    <property type="molecule type" value="Genomic_DNA"/>
</dbReference>
<evidence type="ECO:0000256" key="1">
    <source>
        <dbReference type="SAM" id="MobiDB-lite"/>
    </source>
</evidence>
<sequence length="879" mass="98867">MDPRSNRSRQGKVGGFDSGDVPPEEIQFAFNLQPPRSINHLFGNWLAGLGINLKRKELVDASVLCRALWLNRNDVAQLQQHEENKDMLRMACQTLNVLVMQIFINYGWSFSTKIDLLRLRLICSESQTMVHGLSCRSVQSSNAGRLDRDEEAPDARLFCVEKEVAPRLMFDCVVVPKNAGHMNIDLREVDPQAILSSLSEDLRDVELLSSFAKKLRLPKVELGLSNLSSEALFRSLISHQVKSLTLTQACARLHLSSEDEISRISSLESSLAKADEALKASSSAVSKLEREMLVLRSNSSSHGMYVSHMEKIIHRAQLLTEKEKLFRKFLSSRLSDLAEVKKKLSDTSFARSLSFIGLLKELLRTVGANYDILPEGASPEDAAEWLRVNVKGLVKACRDYSFDAVVLMIRDLMHSFLCGGSDAIEVVAQPSFIAKASDPGFSYGEVEAKCFRRIDEFWWKKELMRGGFKRGDALPQDLVDHFEELDRLTGRNALIEVPPQPVPLAVVPPDMIVISDDEGPDIRRAKPSQCSGDNVPSFGQVNKVLSQWKRRWFYVKFGNGAGIVSLMKPPEWLISVEVEHDDQYEGCIDALRKIRPLLSSRDLVEEYISARIDPLRPNWNLQFAEGLYSNGLRKYVLEGEGLPVAEVEEKAKAIVGSYVEKELTGHQRAGIPARFNRSFEARGQPYADYGAPAPKRRKRSTDSTSEVPEPSEKCRRKNAPTFAGRHPREVFPGASVSEDIDKVLDDLQFARERHKLSEVDSQHLFKALYANHVKAFPVLGAIEDQFYYLRHRLGLTRERLREVRQELREKITEAREVSSPLFKACKNLRDCLLYLGSEVRDFPLPNASNQEFAEWISANSAHTKASAENFGVLAGAAGI</sequence>
<feature type="region of interest" description="Disordered" evidence="1">
    <location>
        <begin position="684"/>
        <end position="728"/>
    </location>
</feature>
<organism evidence="2 3">
    <name type="scientific">Eragrostis curvula</name>
    <name type="common">weeping love grass</name>
    <dbReference type="NCBI Taxonomy" id="38414"/>
    <lineage>
        <taxon>Eukaryota</taxon>
        <taxon>Viridiplantae</taxon>
        <taxon>Streptophyta</taxon>
        <taxon>Embryophyta</taxon>
        <taxon>Tracheophyta</taxon>
        <taxon>Spermatophyta</taxon>
        <taxon>Magnoliopsida</taxon>
        <taxon>Liliopsida</taxon>
        <taxon>Poales</taxon>
        <taxon>Poaceae</taxon>
        <taxon>PACMAD clade</taxon>
        <taxon>Chloridoideae</taxon>
        <taxon>Eragrostideae</taxon>
        <taxon>Eragrostidinae</taxon>
        <taxon>Eragrostis</taxon>
    </lineage>
</organism>
<reference evidence="2 3" key="1">
    <citation type="journal article" date="2019" name="Sci. Rep.">
        <title>A high-quality genome of Eragrostis curvula grass provides insights into Poaceae evolution and supports new strategies to enhance forage quality.</title>
        <authorList>
            <person name="Carballo J."/>
            <person name="Santos B.A.C.M."/>
            <person name="Zappacosta D."/>
            <person name="Garbus I."/>
            <person name="Selva J.P."/>
            <person name="Gallo C.A."/>
            <person name="Diaz A."/>
            <person name="Albertini E."/>
            <person name="Caccamo M."/>
            <person name="Echenique V."/>
        </authorList>
    </citation>
    <scope>NUCLEOTIDE SEQUENCE [LARGE SCALE GENOMIC DNA]</scope>
    <source>
        <strain evidence="3">cv. Victoria</strain>
        <tissue evidence="2">Leaf</tissue>
    </source>
</reference>
<evidence type="ECO:0000313" key="3">
    <source>
        <dbReference type="Proteomes" id="UP000324897"/>
    </source>
</evidence>
<dbReference type="Proteomes" id="UP000324897">
    <property type="component" value="Chromosome 6"/>
</dbReference>
<dbReference type="Gramene" id="TVU50654">
    <property type="protein sequence ID" value="TVU50654"/>
    <property type="gene ID" value="EJB05_02033"/>
</dbReference>
<feature type="region of interest" description="Disordered" evidence="1">
    <location>
        <begin position="1"/>
        <end position="20"/>
    </location>
</feature>
<proteinExistence type="predicted"/>
<gene>
    <name evidence="2" type="ORF">EJB05_02033</name>
</gene>
<comment type="caution">
    <text evidence="2">The sequence shown here is derived from an EMBL/GenBank/DDBJ whole genome shotgun (WGS) entry which is preliminary data.</text>
</comment>
<dbReference type="AlphaFoldDB" id="A0A5J9WTS4"/>
<feature type="non-terminal residue" evidence="2">
    <location>
        <position position="1"/>
    </location>
</feature>
<name>A0A5J9WTS4_9POAL</name>
<evidence type="ECO:0000313" key="2">
    <source>
        <dbReference type="EMBL" id="TVU50654.1"/>
    </source>
</evidence>
<feature type="compositionally biased region" description="Basic residues" evidence="1">
    <location>
        <begin position="1"/>
        <end position="10"/>
    </location>
</feature>